<reference evidence="7" key="1">
    <citation type="journal article" date="2019" name="Int. J. Syst. Evol. Microbiol.">
        <title>The Global Catalogue of Microorganisms (GCM) 10K type strain sequencing project: providing services to taxonomists for standard genome sequencing and annotation.</title>
        <authorList>
            <consortium name="The Broad Institute Genomics Platform"/>
            <consortium name="The Broad Institute Genome Sequencing Center for Infectious Disease"/>
            <person name="Wu L."/>
            <person name="Ma J."/>
        </authorList>
    </citation>
    <scope>NUCLEOTIDE SEQUENCE [LARGE SCALE GENOMIC DNA]</scope>
    <source>
        <strain evidence="7">CGMCC 4.7289</strain>
    </source>
</reference>
<keyword evidence="5" id="KW-0472">Membrane</keyword>
<dbReference type="PANTHER" id="PTHR42749">
    <property type="entry name" value="CELL SHAPE-DETERMINING PROTEIN MREB"/>
    <property type="match status" value="1"/>
</dbReference>
<feature type="transmembrane region" description="Helical" evidence="5">
    <location>
        <begin position="616"/>
        <end position="634"/>
    </location>
</feature>
<keyword evidence="5" id="KW-0812">Transmembrane</keyword>
<dbReference type="Proteomes" id="UP001595816">
    <property type="component" value="Unassembled WGS sequence"/>
</dbReference>
<proteinExistence type="predicted"/>
<feature type="transmembrane region" description="Helical" evidence="5">
    <location>
        <begin position="591"/>
        <end position="609"/>
    </location>
</feature>
<evidence type="ECO:0000256" key="4">
    <source>
        <dbReference type="SAM" id="MobiDB-lite"/>
    </source>
</evidence>
<keyword evidence="5" id="KW-1133">Transmembrane helix</keyword>
<keyword evidence="3" id="KW-0143">Chaperone</keyword>
<dbReference type="SUPFAM" id="SSF53067">
    <property type="entry name" value="Actin-like ATPase domain"/>
    <property type="match status" value="2"/>
</dbReference>
<dbReference type="InterPro" id="IPR043129">
    <property type="entry name" value="ATPase_NBD"/>
</dbReference>
<organism evidence="6 7">
    <name type="scientific">Hamadaea flava</name>
    <dbReference type="NCBI Taxonomy" id="1742688"/>
    <lineage>
        <taxon>Bacteria</taxon>
        <taxon>Bacillati</taxon>
        <taxon>Actinomycetota</taxon>
        <taxon>Actinomycetes</taxon>
        <taxon>Micromonosporales</taxon>
        <taxon>Micromonosporaceae</taxon>
        <taxon>Hamadaea</taxon>
    </lineage>
</organism>
<dbReference type="InterPro" id="IPR013126">
    <property type="entry name" value="Hsp_70_fam"/>
</dbReference>
<feature type="transmembrane region" description="Helical" evidence="5">
    <location>
        <begin position="555"/>
        <end position="576"/>
    </location>
</feature>
<sequence length="735" mass="77018">MTNYPRQSILTLPYAAAAQIPANPLSVPDPPSTADAATDPVRLTDHGLAHGAAWPAAGTRSAAARLAVDVGADNTTALLEIDQRRIPLLFDGQLALPTPRADVLGRLIDVKGALRPSGDAHHHSSEQAVYQALLQRVVAAADTPIAQLVLTVPPTWGPRRRDLIRQRAADAGLPTPVIVSEAAAAAQATMPHTAEADTVLVCDLGTTGHLTLLRRTDRGWNQLATNSSDTYGGRGLDQAMAHTLSPDDADEPALLTRCASARLDLQTQAAVLDDPGPTAIRIPGHDLAALYHLDDLVQVTTTACEQLVNAARDTLAAADTTPNALSGIVVRGGAAAAIIPGAELRADLGVTPVEPIDPHLLCHGALSLAPAPTAQAVTQPAESAGRRWLKPAHLAAIVLPSILGAHLATQEIDETFTYTDKLRSYRDMYDYEKIQVLFDRPSFAVAGWCLMLSAIAAGTLMTSLLHRHDIEEGIPGRHARLGGQVQIYSVVIGLAIVLMQGVLGYAIIGSPPLDVPRFPVIALTGAVVPAAIVLLVGLLAPLSRRLRIHGWAERLHHPISGPLLAACGSIAGNLYFDTPRVLDWVSLPPGGGQRIRAVLIGVAIVITLVNHRIARAILAIVLALGAFLATGDYYTVFAAGDQLTTAYLAVVAFWWIRQTAHIALDAHPHGLRRMWDSINQQPGPASPPTHEATAGSTPAPTNTPTSPTSAASGLLASGPAGADPAPAGHDTSTTV</sequence>
<dbReference type="RefSeq" id="WP_253754441.1">
    <property type="nucleotide sequence ID" value="NZ_JAMZDZ010000001.1"/>
</dbReference>
<dbReference type="EMBL" id="JBHSAY010000006">
    <property type="protein sequence ID" value="MFC4131168.1"/>
    <property type="molecule type" value="Genomic_DNA"/>
</dbReference>
<keyword evidence="1" id="KW-0547">Nucleotide-binding</keyword>
<feature type="transmembrane region" description="Helical" evidence="5">
    <location>
        <begin position="487"/>
        <end position="508"/>
    </location>
</feature>
<evidence type="ECO:0000256" key="2">
    <source>
        <dbReference type="ARBA" id="ARBA00022840"/>
    </source>
</evidence>
<evidence type="ECO:0000256" key="3">
    <source>
        <dbReference type="ARBA" id="ARBA00023186"/>
    </source>
</evidence>
<evidence type="ECO:0000256" key="5">
    <source>
        <dbReference type="SAM" id="Phobius"/>
    </source>
</evidence>
<keyword evidence="2" id="KW-0067">ATP-binding</keyword>
<keyword evidence="7" id="KW-1185">Reference proteome</keyword>
<name>A0ABV8LKZ5_9ACTN</name>
<dbReference type="Gene3D" id="3.30.420.40">
    <property type="match status" value="2"/>
</dbReference>
<dbReference type="Pfam" id="PF00012">
    <property type="entry name" value="HSP70"/>
    <property type="match status" value="1"/>
</dbReference>
<dbReference type="PANTHER" id="PTHR42749:SF1">
    <property type="entry name" value="CELL SHAPE-DETERMINING PROTEIN MREB"/>
    <property type="match status" value="1"/>
</dbReference>
<evidence type="ECO:0000313" key="6">
    <source>
        <dbReference type="EMBL" id="MFC4131168.1"/>
    </source>
</evidence>
<evidence type="ECO:0000256" key="1">
    <source>
        <dbReference type="ARBA" id="ARBA00022741"/>
    </source>
</evidence>
<feature type="transmembrane region" description="Helical" evidence="5">
    <location>
        <begin position="443"/>
        <end position="466"/>
    </location>
</feature>
<accession>A0ABV8LKZ5</accession>
<feature type="transmembrane region" description="Helical" evidence="5">
    <location>
        <begin position="520"/>
        <end position="543"/>
    </location>
</feature>
<evidence type="ECO:0000313" key="7">
    <source>
        <dbReference type="Proteomes" id="UP001595816"/>
    </source>
</evidence>
<comment type="caution">
    <text evidence="6">The sequence shown here is derived from an EMBL/GenBank/DDBJ whole genome shotgun (WGS) entry which is preliminary data.</text>
</comment>
<protein>
    <submittedName>
        <fullName evidence="6">Hsp70 family protein</fullName>
    </submittedName>
</protein>
<feature type="region of interest" description="Disordered" evidence="4">
    <location>
        <begin position="675"/>
        <end position="735"/>
    </location>
</feature>
<gene>
    <name evidence="6" type="ORF">ACFOZ4_11190</name>
</gene>
<dbReference type="Gene3D" id="3.90.640.10">
    <property type="entry name" value="Actin, Chain A, domain 4"/>
    <property type="match status" value="1"/>
</dbReference>
<feature type="compositionally biased region" description="Low complexity" evidence="4">
    <location>
        <begin position="692"/>
        <end position="728"/>
    </location>
</feature>